<evidence type="ECO:0000313" key="2">
    <source>
        <dbReference type="Proteomes" id="UP000030185"/>
    </source>
</evidence>
<dbReference type="EMBL" id="BBLT01000001">
    <property type="protein sequence ID" value="GAL83661.1"/>
    <property type="molecule type" value="Genomic_DNA"/>
</dbReference>
<dbReference type="AlphaFoldDB" id="A0A098L9M4"/>
<keyword evidence="2" id="KW-1185">Reference proteome</keyword>
<dbReference type="InterPro" id="IPR026444">
    <property type="entry name" value="Secre_tail"/>
</dbReference>
<name>A0A098L9M4_9BACT</name>
<reference evidence="1 2" key="1">
    <citation type="submission" date="2014-09" db="EMBL/GenBank/DDBJ databases">
        <title>Sporocytophaga myxococcoides PG-01 genome sequencing.</title>
        <authorList>
            <person name="Liu L."/>
            <person name="Gao P.J."/>
            <person name="Chen G.J."/>
            <person name="Wang L.S."/>
        </authorList>
    </citation>
    <scope>NUCLEOTIDE SEQUENCE [LARGE SCALE GENOMIC DNA]</scope>
    <source>
        <strain evidence="1 2">PG-01</strain>
    </source>
</reference>
<sequence length="220" mass="24272">MFGTTNKTLACTGRDIVFTDISITSIVNGVYYYTYEIKNVGTVDITLGEVVLQNYVSTDNQVGGDAPAGGSFISHQNVSILSPGETFRGTYQANPFPQNPQSTYPYLIVHVSLSSSDECDKSNNYFVGFIQISTAIPTHSMAADAKLNWDVENKSFIVNEWSGAYSEIYYSIFSVSGVLMLNGIAQRNESTPLKGLSNGVYLLHLSDGDKEYLKRITYFR</sequence>
<proteinExistence type="predicted"/>
<dbReference type="eggNOG" id="ENOG50342XQ">
    <property type="taxonomic scope" value="Bacteria"/>
</dbReference>
<comment type="caution">
    <text evidence="1">The sequence shown here is derived from an EMBL/GenBank/DDBJ whole genome shotgun (WGS) entry which is preliminary data.</text>
</comment>
<protein>
    <recommendedName>
        <fullName evidence="3">Secretion system C-terminal sorting domain-containing protein</fullName>
    </recommendedName>
</protein>
<dbReference type="NCBIfam" id="TIGR04183">
    <property type="entry name" value="Por_Secre_tail"/>
    <property type="match status" value="1"/>
</dbReference>
<dbReference type="InterPro" id="IPR013783">
    <property type="entry name" value="Ig-like_fold"/>
</dbReference>
<evidence type="ECO:0000313" key="1">
    <source>
        <dbReference type="EMBL" id="GAL83661.1"/>
    </source>
</evidence>
<dbReference type="Proteomes" id="UP000030185">
    <property type="component" value="Unassembled WGS sequence"/>
</dbReference>
<accession>A0A098L9M4</accession>
<gene>
    <name evidence="1" type="ORF">MYP_888</name>
</gene>
<organism evidence="1 2">
    <name type="scientific">Sporocytophaga myxococcoides</name>
    <dbReference type="NCBI Taxonomy" id="153721"/>
    <lineage>
        <taxon>Bacteria</taxon>
        <taxon>Pseudomonadati</taxon>
        <taxon>Bacteroidota</taxon>
        <taxon>Cytophagia</taxon>
        <taxon>Cytophagales</taxon>
        <taxon>Cytophagaceae</taxon>
        <taxon>Sporocytophaga</taxon>
    </lineage>
</organism>
<evidence type="ECO:0008006" key="3">
    <source>
        <dbReference type="Google" id="ProtNLM"/>
    </source>
</evidence>
<dbReference type="Gene3D" id="2.60.40.10">
    <property type="entry name" value="Immunoglobulins"/>
    <property type="match status" value="1"/>
</dbReference>